<keyword evidence="1" id="KW-1133">Transmembrane helix</keyword>
<dbReference type="Proteomes" id="UP001266305">
    <property type="component" value="Unassembled WGS sequence"/>
</dbReference>
<comment type="caution">
    <text evidence="2">The sequence shown here is derived from an EMBL/GenBank/DDBJ whole genome shotgun (WGS) entry which is preliminary data.</text>
</comment>
<accession>A0ABQ9VLL7</accession>
<evidence type="ECO:0000256" key="1">
    <source>
        <dbReference type="SAM" id="Phobius"/>
    </source>
</evidence>
<evidence type="ECO:0000313" key="3">
    <source>
        <dbReference type="Proteomes" id="UP001266305"/>
    </source>
</evidence>
<evidence type="ECO:0000313" key="2">
    <source>
        <dbReference type="EMBL" id="KAK2109779.1"/>
    </source>
</evidence>
<protein>
    <submittedName>
        <fullName evidence="2">Uncharacterized protein</fullName>
    </submittedName>
</protein>
<feature type="transmembrane region" description="Helical" evidence="1">
    <location>
        <begin position="63"/>
        <end position="81"/>
    </location>
</feature>
<proteinExistence type="predicted"/>
<keyword evidence="1" id="KW-0472">Membrane</keyword>
<gene>
    <name evidence="2" type="ORF">P7K49_009525</name>
</gene>
<reference evidence="2 3" key="1">
    <citation type="submission" date="2023-05" db="EMBL/GenBank/DDBJ databases">
        <title>B98-5 Cell Line De Novo Hybrid Assembly: An Optical Mapping Approach.</title>
        <authorList>
            <person name="Kananen K."/>
            <person name="Auerbach J.A."/>
            <person name="Kautto E."/>
            <person name="Blachly J.S."/>
        </authorList>
    </citation>
    <scope>NUCLEOTIDE SEQUENCE [LARGE SCALE GENOMIC DNA]</scope>
    <source>
        <strain evidence="2">B95-8</strain>
        <tissue evidence="2">Cell line</tissue>
    </source>
</reference>
<organism evidence="2 3">
    <name type="scientific">Saguinus oedipus</name>
    <name type="common">Cotton-top tamarin</name>
    <name type="synonym">Oedipomidas oedipus</name>
    <dbReference type="NCBI Taxonomy" id="9490"/>
    <lineage>
        <taxon>Eukaryota</taxon>
        <taxon>Metazoa</taxon>
        <taxon>Chordata</taxon>
        <taxon>Craniata</taxon>
        <taxon>Vertebrata</taxon>
        <taxon>Euteleostomi</taxon>
        <taxon>Mammalia</taxon>
        <taxon>Eutheria</taxon>
        <taxon>Euarchontoglires</taxon>
        <taxon>Primates</taxon>
        <taxon>Haplorrhini</taxon>
        <taxon>Platyrrhini</taxon>
        <taxon>Cebidae</taxon>
        <taxon>Callitrichinae</taxon>
        <taxon>Saguinus</taxon>
    </lineage>
</organism>
<keyword evidence="1" id="KW-0812">Transmembrane</keyword>
<name>A0ABQ9VLL7_SAGOE</name>
<dbReference type="EMBL" id="JASSZA010000005">
    <property type="protein sequence ID" value="KAK2109779.1"/>
    <property type="molecule type" value="Genomic_DNA"/>
</dbReference>
<sequence length="83" mass="9159">MSLLSFFPQILYLNPAPAFLLQEILSALLTGQVPPASHDTFVELYGNNAAAESRKGQERFNRWFLTGMTVAGVVLLGSLFSRK</sequence>
<keyword evidence="3" id="KW-1185">Reference proteome</keyword>